<feature type="transmembrane region" description="Helical" evidence="1">
    <location>
        <begin position="40"/>
        <end position="60"/>
    </location>
</feature>
<reference evidence="2 3" key="1">
    <citation type="submission" date="2021-12" db="EMBL/GenBank/DDBJ databases">
        <title>Discovery of the Pendulisporaceae a myxobacterial family with distinct sporulation behavior and unique specialized metabolism.</title>
        <authorList>
            <person name="Garcia R."/>
            <person name="Popoff A."/>
            <person name="Bader C.D."/>
            <person name="Loehr J."/>
            <person name="Walesch S."/>
            <person name="Walt C."/>
            <person name="Boldt J."/>
            <person name="Bunk B."/>
            <person name="Haeckl F.J.F.P.J."/>
            <person name="Gunesch A.P."/>
            <person name="Birkelbach J."/>
            <person name="Nuebel U."/>
            <person name="Pietschmann T."/>
            <person name="Bach T."/>
            <person name="Mueller R."/>
        </authorList>
    </citation>
    <scope>NUCLEOTIDE SEQUENCE [LARGE SCALE GENOMIC DNA]</scope>
    <source>
        <strain evidence="2 3">MSr11954</strain>
    </source>
</reference>
<accession>A0ABZ2LMB7</accession>
<evidence type="ECO:0000256" key="1">
    <source>
        <dbReference type="SAM" id="Phobius"/>
    </source>
</evidence>
<proteinExistence type="predicted"/>
<dbReference type="Proteomes" id="UP001370348">
    <property type="component" value="Chromosome"/>
</dbReference>
<protein>
    <recommendedName>
        <fullName evidence="4">Phosphatidate cytidylyltransferase</fullName>
    </recommendedName>
</protein>
<sequence length="62" mass="6315">MNRSTIPTPIPLVTTVSLFATASLLPGCRAVAGIFKAGVWVGVIVIVALLAILAGAVSLVRK</sequence>
<keyword evidence="1" id="KW-0812">Transmembrane</keyword>
<gene>
    <name evidence="2" type="ORF">LZC94_29885</name>
</gene>
<evidence type="ECO:0000313" key="2">
    <source>
        <dbReference type="EMBL" id="WXB12053.1"/>
    </source>
</evidence>
<evidence type="ECO:0000313" key="3">
    <source>
        <dbReference type="Proteomes" id="UP001370348"/>
    </source>
</evidence>
<keyword evidence="3" id="KW-1185">Reference proteome</keyword>
<keyword evidence="1" id="KW-1133">Transmembrane helix</keyword>
<organism evidence="2 3">
    <name type="scientific">Pendulispora albinea</name>
    <dbReference type="NCBI Taxonomy" id="2741071"/>
    <lineage>
        <taxon>Bacteria</taxon>
        <taxon>Pseudomonadati</taxon>
        <taxon>Myxococcota</taxon>
        <taxon>Myxococcia</taxon>
        <taxon>Myxococcales</taxon>
        <taxon>Sorangiineae</taxon>
        <taxon>Pendulisporaceae</taxon>
        <taxon>Pendulispora</taxon>
    </lineage>
</organism>
<name>A0ABZ2LMB7_9BACT</name>
<keyword evidence="1" id="KW-0472">Membrane</keyword>
<evidence type="ECO:0008006" key="4">
    <source>
        <dbReference type="Google" id="ProtNLM"/>
    </source>
</evidence>
<dbReference type="EMBL" id="CP089984">
    <property type="protein sequence ID" value="WXB12053.1"/>
    <property type="molecule type" value="Genomic_DNA"/>
</dbReference>
<dbReference type="RefSeq" id="WP_394821670.1">
    <property type="nucleotide sequence ID" value="NZ_CP089984.1"/>
</dbReference>